<dbReference type="GO" id="GO:0019693">
    <property type="term" value="P:ribose phosphate metabolic process"/>
    <property type="evidence" value="ECO:0007669"/>
    <property type="project" value="TreeGrafter"/>
</dbReference>
<dbReference type="CDD" id="cd24161">
    <property type="entry name" value="NUDIX_ADPRase_Ndx2"/>
    <property type="match status" value="1"/>
</dbReference>
<evidence type="ECO:0000313" key="5">
    <source>
        <dbReference type="Proteomes" id="UP000017746"/>
    </source>
</evidence>
<name>U5W654_9ACTN</name>
<evidence type="ECO:0000259" key="3">
    <source>
        <dbReference type="PROSITE" id="PS51462"/>
    </source>
</evidence>
<dbReference type="InterPro" id="IPR015797">
    <property type="entry name" value="NUDIX_hydrolase-like_dom_sf"/>
</dbReference>
<dbReference type="AlphaFoldDB" id="U5W654"/>
<dbReference type="PROSITE" id="PS51462">
    <property type="entry name" value="NUDIX"/>
    <property type="match status" value="1"/>
</dbReference>
<sequence length="175" mass="19703">MKQVSTRVVYSNPWMTVREDQIAHPDGTPGIYGVVEKRDFALVLPRWEDGFWLVEQFRYPIGRRAWEFPQGGWGHSATGTSAELARTELAEETGLRARSLVHLGHLYEAYGYSTQGFDVYLAEDLTEGDTAREQSEQDMVHRRFTDAEIAEALRSGRIVDAPSLAALTLYGLHTG</sequence>
<feature type="domain" description="Nudix hydrolase" evidence="3">
    <location>
        <begin position="36"/>
        <end position="166"/>
    </location>
</feature>
<evidence type="ECO:0000313" key="4">
    <source>
        <dbReference type="EMBL" id="AGZ43431.1"/>
    </source>
</evidence>
<evidence type="ECO:0000256" key="2">
    <source>
        <dbReference type="ARBA" id="ARBA00022801"/>
    </source>
</evidence>
<dbReference type="SUPFAM" id="SSF55811">
    <property type="entry name" value="Nudix"/>
    <property type="match status" value="1"/>
</dbReference>
<dbReference type="PANTHER" id="PTHR11839">
    <property type="entry name" value="UDP/ADP-SUGAR PYROPHOSPHATASE"/>
    <property type="match status" value="1"/>
</dbReference>
<dbReference type="EMBL" id="CP006272">
    <property type="protein sequence ID" value="AGZ43431.1"/>
    <property type="molecule type" value="Genomic_DNA"/>
</dbReference>
<proteinExistence type="predicted"/>
<dbReference type="PATRIC" id="fig|1246995.3.peg.5237"/>
<comment type="cofactor">
    <cofactor evidence="1">
        <name>Mg(2+)</name>
        <dbReference type="ChEBI" id="CHEBI:18420"/>
    </cofactor>
</comment>
<dbReference type="Pfam" id="PF00293">
    <property type="entry name" value="NUDIX"/>
    <property type="match status" value="1"/>
</dbReference>
<dbReference type="KEGG" id="afs:AFR_25835"/>
<accession>U5W654</accession>
<gene>
    <name evidence="4" type="ORF">AFR_25835</name>
</gene>
<protein>
    <submittedName>
        <fullName evidence="4">NUDIX hydrolase</fullName>
    </submittedName>
</protein>
<dbReference type="OrthoDB" id="177518at2"/>
<keyword evidence="2 4" id="KW-0378">Hydrolase</keyword>
<evidence type="ECO:0000256" key="1">
    <source>
        <dbReference type="ARBA" id="ARBA00001946"/>
    </source>
</evidence>
<keyword evidence="5" id="KW-1185">Reference proteome</keyword>
<dbReference type="InterPro" id="IPR000086">
    <property type="entry name" value="NUDIX_hydrolase_dom"/>
</dbReference>
<dbReference type="Gene3D" id="3.90.79.10">
    <property type="entry name" value="Nucleoside Triphosphate Pyrophosphohydrolase"/>
    <property type="match status" value="1"/>
</dbReference>
<dbReference type="RefSeq" id="WP_023364126.1">
    <property type="nucleotide sequence ID" value="NC_022657.1"/>
</dbReference>
<dbReference type="eggNOG" id="COG0494">
    <property type="taxonomic scope" value="Bacteria"/>
</dbReference>
<dbReference type="HOGENOM" id="CLU_062658_5_2_11"/>
<dbReference type="GO" id="GO:0016787">
    <property type="term" value="F:hydrolase activity"/>
    <property type="evidence" value="ECO:0007669"/>
    <property type="project" value="UniProtKB-KW"/>
</dbReference>
<dbReference type="GO" id="GO:0006753">
    <property type="term" value="P:nucleoside phosphate metabolic process"/>
    <property type="evidence" value="ECO:0007669"/>
    <property type="project" value="TreeGrafter"/>
</dbReference>
<dbReference type="PANTHER" id="PTHR11839:SF18">
    <property type="entry name" value="NUDIX HYDROLASE DOMAIN-CONTAINING PROTEIN"/>
    <property type="match status" value="1"/>
</dbReference>
<organism evidence="4 5">
    <name type="scientific">Actinoplanes friuliensis DSM 7358</name>
    <dbReference type="NCBI Taxonomy" id="1246995"/>
    <lineage>
        <taxon>Bacteria</taxon>
        <taxon>Bacillati</taxon>
        <taxon>Actinomycetota</taxon>
        <taxon>Actinomycetes</taxon>
        <taxon>Micromonosporales</taxon>
        <taxon>Micromonosporaceae</taxon>
        <taxon>Actinoplanes</taxon>
    </lineage>
</organism>
<dbReference type="Proteomes" id="UP000017746">
    <property type="component" value="Chromosome"/>
</dbReference>
<dbReference type="STRING" id="1246995.AFR_25835"/>
<reference evidence="4 5" key="1">
    <citation type="journal article" date="2014" name="J. Biotechnol.">
        <title>Complete genome sequence of the actinobacterium Actinoplanes friuliensis HAG 010964, producer of the lipopeptide antibiotic friulimycin.</title>
        <authorList>
            <person name="Ruckert C."/>
            <person name="Szczepanowski R."/>
            <person name="Albersmeier A."/>
            <person name="Goesmann A."/>
            <person name="Fischer N."/>
            <person name="Steinkamper A."/>
            <person name="Puhler A."/>
            <person name="Biener R."/>
            <person name="Schwartz D."/>
            <person name="Kalinowski J."/>
        </authorList>
    </citation>
    <scope>NUCLEOTIDE SEQUENCE [LARGE SCALE GENOMIC DNA]</scope>
    <source>
        <strain evidence="4 5">DSM 7358</strain>
    </source>
</reference>
<dbReference type="GO" id="GO:0005829">
    <property type="term" value="C:cytosol"/>
    <property type="evidence" value="ECO:0007669"/>
    <property type="project" value="TreeGrafter"/>
</dbReference>